<accession>A0A2M7B914</accession>
<protein>
    <recommendedName>
        <fullName evidence="4">Tetratricopeptide repeat-like domain-containing protein</fullName>
    </recommendedName>
</protein>
<evidence type="ECO:0000256" key="1">
    <source>
        <dbReference type="SAM" id="MobiDB-lite"/>
    </source>
</evidence>
<evidence type="ECO:0000313" key="3">
    <source>
        <dbReference type="Proteomes" id="UP000228561"/>
    </source>
</evidence>
<dbReference type="AlphaFoldDB" id="A0A2M7B914"/>
<evidence type="ECO:0008006" key="4">
    <source>
        <dbReference type="Google" id="ProtNLM"/>
    </source>
</evidence>
<dbReference type="Proteomes" id="UP000228561">
    <property type="component" value="Unassembled WGS sequence"/>
</dbReference>
<reference evidence="3" key="1">
    <citation type="submission" date="2017-09" db="EMBL/GenBank/DDBJ databases">
        <title>Depth-based differentiation of microbial function through sediment-hosted aquifers and enrichment of novel symbionts in the deep terrestrial subsurface.</title>
        <authorList>
            <person name="Probst A.J."/>
            <person name="Ladd B."/>
            <person name="Jarett J.K."/>
            <person name="Geller-Mcgrath D.E."/>
            <person name="Sieber C.M.K."/>
            <person name="Emerson J.B."/>
            <person name="Anantharaman K."/>
            <person name="Thomas B.C."/>
            <person name="Malmstrom R."/>
            <person name="Stieglmeier M."/>
            <person name="Klingl A."/>
            <person name="Woyke T."/>
            <person name="Ryan C.M."/>
            <person name="Banfield J.F."/>
        </authorList>
    </citation>
    <scope>NUCLEOTIDE SEQUENCE [LARGE SCALE GENOMIC DNA]</scope>
</reference>
<name>A0A2M7B914_9BACT</name>
<comment type="caution">
    <text evidence="2">The sequence shown here is derived from an EMBL/GenBank/DDBJ whole genome shotgun (WGS) entry which is preliminary data.</text>
</comment>
<dbReference type="EMBL" id="PEVG01000016">
    <property type="protein sequence ID" value="PIU99616.1"/>
    <property type="molecule type" value="Genomic_DNA"/>
</dbReference>
<organism evidence="2 3">
    <name type="scientific">Candidatus Tagabacteria bacterium CG03_land_8_20_14_0_80_41_22</name>
    <dbReference type="NCBI Taxonomy" id="1975020"/>
    <lineage>
        <taxon>Bacteria</taxon>
        <taxon>Candidatus Tagaibacteriota</taxon>
    </lineage>
</organism>
<sequence>MKKFICLITAVILLSGGFLGYSYYSLEARFDEKVSSRDLKSAKNLLENWEKTRSGWLLKNIPYVRQNIAFEKGWLLAQFGAYEEAIKELRKAAGGPSKLRPQAIYNAATLSLASEKETLERLAEDYIKVLGDNPDDFQAKVNLEIIRILQKQAKQQAQQQGPGDNDGKNKKKMKKYQPGDQEGQGSETGNEGMRY</sequence>
<gene>
    <name evidence="2" type="ORF">COS58_01415</name>
</gene>
<proteinExistence type="predicted"/>
<dbReference type="Gene3D" id="1.25.40.10">
    <property type="entry name" value="Tetratricopeptide repeat domain"/>
    <property type="match status" value="1"/>
</dbReference>
<dbReference type="InterPro" id="IPR011990">
    <property type="entry name" value="TPR-like_helical_dom_sf"/>
</dbReference>
<evidence type="ECO:0000313" key="2">
    <source>
        <dbReference type="EMBL" id="PIU99616.1"/>
    </source>
</evidence>
<feature type="region of interest" description="Disordered" evidence="1">
    <location>
        <begin position="153"/>
        <end position="195"/>
    </location>
</feature>